<proteinExistence type="predicted"/>
<evidence type="ECO:0000256" key="1">
    <source>
        <dbReference type="SAM" id="MobiDB-lite"/>
    </source>
</evidence>
<protein>
    <submittedName>
        <fullName evidence="3">Uncharacterized protein</fullName>
    </submittedName>
</protein>
<name>A0A6B8VDE8_9CORY</name>
<keyword evidence="2" id="KW-0812">Transmembrane</keyword>
<gene>
    <name evidence="3" type="ORF">CKALI_06705</name>
</gene>
<dbReference type="AlphaFoldDB" id="A0A6B8VDE8"/>
<keyword evidence="4" id="KW-1185">Reference proteome</keyword>
<keyword evidence="2" id="KW-1133">Transmembrane helix</keyword>
<evidence type="ECO:0000313" key="4">
    <source>
        <dbReference type="Proteomes" id="UP000427071"/>
    </source>
</evidence>
<accession>A0A6B8VDE8</accession>
<reference evidence="4" key="1">
    <citation type="submission" date="2019-11" db="EMBL/GenBank/DDBJ databases">
        <title>Complete genome sequence of Corynebacterium kalinowskii 1959, a novel Corynebacterium species isolated from soil of a small paddock in Vilsendorf, Germany.</title>
        <authorList>
            <person name="Schaffert L."/>
            <person name="Ruwe M."/>
            <person name="Milse J."/>
            <person name="Hanuschka K."/>
            <person name="Ortseifen V."/>
            <person name="Droste J."/>
            <person name="Brandt D."/>
            <person name="Schlueter L."/>
            <person name="Kutter Y."/>
            <person name="Vinke S."/>
            <person name="Viehoefer P."/>
            <person name="Jacob L."/>
            <person name="Luebke N.-C."/>
            <person name="Schulte-Berndt E."/>
            <person name="Hain C."/>
            <person name="Linder M."/>
            <person name="Schmidt P."/>
            <person name="Wollenschlaeger L."/>
            <person name="Luttermann T."/>
            <person name="Thieme E."/>
            <person name="Hassa J."/>
            <person name="Haak M."/>
            <person name="Wittchen M."/>
            <person name="Mentz A."/>
            <person name="Persicke M."/>
            <person name="Busche T."/>
            <person name="Ruckert C."/>
        </authorList>
    </citation>
    <scope>NUCLEOTIDE SEQUENCE [LARGE SCALE GENOMIC DNA]</scope>
    <source>
        <strain evidence="4">1959</strain>
    </source>
</reference>
<organism evidence="3 4">
    <name type="scientific">Corynebacterium kalinowskii</name>
    <dbReference type="NCBI Taxonomy" id="2675216"/>
    <lineage>
        <taxon>Bacteria</taxon>
        <taxon>Bacillati</taxon>
        <taxon>Actinomycetota</taxon>
        <taxon>Actinomycetes</taxon>
        <taxon>Mycobacteriales</taxon>
        <taxon>Corynebacteriaceae</taxon>
        <taxon>Corynebacterium</taxon>
    </lineage>
</organism>
<evidence type="ECO:0000313" key="3">
    <source>
        <dbReference type="EMBL" id="QGU02203.1"/>
    </source>
</evidence>
<dbReference type="Proteomes" id="UP000427071">
    <property type="component" value="Chromosome"/>
</dbReference>
<feature type="region of interest" description="Disordered" evidence="1">
    <location>
        <begin position="1"/>
        <end position="38"/>
    </location>
</feature>
<feature type="compositionally biased region" description="Polar residues" evidence="1">
    <location>
        <begin position="11"/>
        <end position="20"/>
    </location>
</feature>
<keyword evidence="2" id="KW-0472">Membrane</keyword>
<sequence>MTTMIYPRGQRISSTRTSQRGPLVTPVPPAATWNGGLDQRPVSVRTHVSATQYRKHPDKSLKSPRMRKQRYRDAVGQFALGGVLGLTAVIGMLAVNGTAEEDVVGPTTISVATMDVK</sequence>
<dbReference type="EMBL" id="CP046452">
    <property type="protein sequence ID" value="QGU02203.1"/>
    <property type="molecule type" value="Genomic_DNA"/>
</dbReference>
<evidence type="ECO:0000256" key="2">
    <source>
        <dbReference type="SAM" id="Phobius"/>
    </source>
</evidence>
<feature type="transmembrane region" description="Helical" evidence="2">
    <location>
        <begin position="74"/>
        <end position="95"/>
    </location>
</feature>
<dbReference type="KEGG" id="ckw:CKALI_06705"/>
<dbReference type="RefSeq" id="WP_156192544.1">
    <property type="nucleotide sequence ID" value="NZ_CP046452.1"/>
</dbReference>